<protein>
    <recommendedName>
        <fullName evidence="5 8">UDP-glucose 4-epimerase</fullName>
        <ecNumber evidence="4 8">5.1.3.2</ecNumber>
    </recommendedName>
</protein>
<dbReference type="PANTHER" id="PTHR43725:SF47">
    <property type="entry name" value="UDP-GLUCOSE 4-EPIMERASE"/>
    <property type="match status" value="1"/>
</dbReference>
<sequence>MKNILITGGAGYIGSHTAVELLDKNYNVIVYDNLSNSSRISIDRVEEITGKKISFYEADILDKDKLKEVLVNEKIDVLIHCAALKSVGESVSKPLEYYHNNLTGTLTTLEAMKEVGCKNLIFSSSATVYGNPKSVPITEDFPKGECTNPYGWSKSMMEQIMIDLQKSDPDWKIVLLRYFNPIGAHKSGKIGEDPQGIPNNLLPYIAQVAVGKLDYLRVFGDDYDTVDGTGVRDYIHVVDLAKGHVCAIDKLDSLDGVSIINLATGNGYSVLEVVKAFEEASGRKVPYKIVGRREGDIAKCFADATKAYKLLGWKAENGIKEMCEDSWRWQKNNPNGYEERK</sequence>
<gene>
    <name evidence="10" type="primary">galE</name>
    <name evidence="10" type="ORF">LDJ82_04820</name>
</gene>
<evidence type="ECO:0000259" key="9">
    <source>
        <dbReference type="Pfam" id="PF16363"/>
    </source>
</evidence>
<dbReference type="SUPFAM" id="SSF51735">
    <property type="entry name" value="NAD(P)-binding Rossmann-fold domains"/>
    <property type="match status" value="1"/>
</dbReference>
<evidence type="ECO:0000256" key="3">
    <source>
        <dbReference type="ARBA" id="ARBA00007637"/>
    </source>
</evidence>
<feature type="domain" description="NAD(P)-binding" evidence="9">
    <location>
        <begin position="5"/>
        <end position="325"/>
    </location>
</feature>
<dbReference type="RefSeq" id="WP_209772675.1">
    <property type="nucleotide sequence ID" value="NZ_JAGGLO010000002.1"/>
</dbReference>
<dbReference type="EC" id="5.1.3.2" evidence="4 8"/>
<dbReference type="InterPro" id="IPR005886">
    <property type="entry name" value="UDP_G4E"/>
</dbReference>
<comment type="pathway">
    <text evidence="8">Carbohydrate metabolism; galactose metabolism.</text>
</comment>
<name>A0ABS7Z0N6_9FIRM</name>
<dbReference type="Gene3D" id="3.90.25.10">
    <property type="entry name" value="UDP-galactose 4-epimerase, domain 1"/>
    <property type="match status" value="1"/>
</dbReference>
<organism evidence="10 11">
    <name type="scientific">Anaerococcus degeneri</name>
    <dbReference type="NCBI Taxonomy" id="361500"/>
    <lineage>
        <taxon>Bacteria</taxon>
        <taxon>Bacillati</taxon>
        <taxon>Bacillota</taxon>
        <taxon>Tissierellia</taxon>
        <taxon>Tissierellales</taxon>
        <taxon>Peptoniphilaceae</taxon>
        <taxon>Anaerococcus</taxon>
    </lineage>
</organism>
<dbReference type="Pfam" id="PF16363">
    <property type="entry name" value="GDP_Man_Dehyd"/>
    <property type="match status" value="1"/>
</dbReference>
<keyword evidence="6 8" id="KW-0520">NAD</keyword>
<comment type="caution">
    <text evidence="10">The sequence shown here is derived from an EMBL/GenBank/DDBJ whole genome shotgun (WGS) entry which is preliminary data.</text>
</comment>
<accession>A0ABS7Z0N6</accession>
<proteinExistence type="inferred from homology"/>
<reference evidence="11" key="1">
    <citation type="submission" date="2023-07" db="EMBL/GenBank/DDBJ databases">
        <title>FDA dAtabase for Regulatory Grade micrObial Sequences (FDA-ARGOS): Supporting development and validation of Infectious Disease Dx tests.</title>
        <authorList>
            <person name="Sproer C."/>
            <person name="Gronow S."/>
            <person name="Severitt S."/>
            <person name="Schroder I."/>
            <person name="Tallon L."/>
            <person name="Sadzewicz L."/>
            <person name="Zhao X."/>
            <person name="Boylan J."/>
            <person name="Ott S."/>
            <person name="Bowen H."/>
            <person name="Vavikolanu K."/>
            <person name="Hazen T."/>
            <person name="Aluvathingal J."/>
            <person name="Nadendla S."/>
            <person name="Lowell S."/>
            <person name="Myers T."/>
            <person name="Yan Y."/>
        </authorList>
    </citation>
    <scope>NUCLEOTIDE SEQUENCE [LARGE SCALE GENOMIC DNA]</scope>
    <source>
        <strain evidence="11">FDAARGOS_1538</strain>
    </source>
</reference>
<dbReference type="Gene3D" id="3.40.50.720">
    <property type="entry name" value="NAD(P)-binding Rossmann-like Domain"/>
    <property type="match status" value="1"/>
</dbReference>
<dbReference type="NCBIfam" id="TIGR01179">
    <property type="entry name" value="galE"/>
    <property type="match status" value="1"/>
</dbReference>
<evidence type="ECO:0000256" key="2">
    <source>
        <dbReference type="ARBA" id="ARBA00001911"/>
    </source>
</evidence>
<dbReference type="GO" id="GO:0003978">
    <property type="term" value="F:UDP-glucose 4-epimerase activity"/>
    <property type="evidence" value="ECO:0007669"/>
    <property type="project" value="UniProtKB-EC"/>
</dbReference>
<evidence type="ECO:0000256" key="7">
    <source>
        <dbReference type="ARBA" id="ARBA00023235"/>
    </source>
</evidence>
<keyword evidence="11" id="KW-1185">Reference proteome</keyword>
<comment type="catalytic activity">
    <reaction evidence="1 8">
        <text>UDP-alpha-D-glucose = UDP-alpha-D-galactose</text>
        <dbReference type="Rhea" id="RHEA:22168"/>
        <dbReference type="ChEBI" id="CHEBI:58885"/>
        <dbReference type="ChEBI" id="CHEBI:66914"/>
        <dbReference type="EC" id="5.1.3.2"/>
    </reaction>
</comment>
<comment type="cofactor">
    <cofactor evidence="2 8">
        <name>NAD(+)</name>
        <dbReference type="ChEBI" id="CHEBI:57540"/>
    </cofactor>
</comment>
<comment type="similarity">
    <text evidence="3 8">Belongs to the NAD(P)-dependent epimerase/dehydratase family.</text>
</comment>
<dbReference type="InterPro" id="IPR036291">
    <property type="entry name" value="NAD(P)-bd_dom_sf"/>
</dbReference>
<evidence type="ECO:0000256" key="4">
    <source>
        <dbReference type="ARBA" id="ARBA00013189"/>
    </source>
</evidence>
<dbReference type="PANTHER" id="PTHR43725">
    <property type="entry name" value="UDP-GLUCOSE 4-EPIMERASE"/>
    <property type="match status" value="1"/>
</dbReference>
<dbReference type="EMBL" id="JAIWIY010000001">
    <property type="protein sequence ID" value="MCA2096237.1"/>
    <property type="molecule type" value="Genomic_DNA"/>
</dbReference>
<evidence type="ECO:0000313" key="11">
    <source>
        <dbReference type="Proteomes" id="UP001198374"/>
    </source>
</evidence>
<dbReference type="Proteomes" id="UP001198374">
    <property type="component" value="Unassembled WGS sequence"/>
</dbReference>
<dbReference type="CDD" id="cd05247">
    <property type="entry name" value="UDP_G4E_1_SDR_e"/>
    <property type="match status" value="1"/>
</dbReference>
<evidence type="ECO:0000256" key="5">
    <source>
        <dbReference type="ARBA" id="ARBA00018569"/>
    </source>
</evidence>
<evidence type="ECO:0000256" key="6">
    <source>
        <dbReference type="ARBA" id="ARBA00023027"/>
    </source>
</evidence>
<evidence type="ECO:0000256" key="8">
    <source>
        <dbReference type="RuleBase" id="RU366046"/>
    </source>
</evidence>
<evidence type="ECO:0000313" key="10">
    <source>
        <dbReference type="EMBL" id="MCA2096237.1"/>
    </source>
</evidence>
<evidence type="ECO:0000256" key="1">
    <source>
        <dbReference type="ARBA" id="ARBA00000083"/>
    </source>
</evidence>
<comment type="subunit">
    <text evidence="8">Homodimer.</text>
</comment>
<keyword evidence="8" id="KW-0119">Carbohydrate metabolism</keyword>
<keyword evidence="7 8" id="KW-0413">Isomerase</keyword>
<dbReference type="NCBIfam" id="NF007956">
    <property type="entry name" value="PRK10675.1"/>
    <property type="match status" value="1"/>
</dbReference>
<dbReference type="InterPro" id="IPR016040">
    <property type="entry name" value="NAD(P)-bd_dom"/>
</dbReference>